<keyword evidence="9" id="KW-1185">Reference proteome</keyword>
<evidence type="ECO:0000256" key="4">
    <source>
        <dbReference type="ARBA" id="ARBA00022729"/>
    </source>
</evidence>
<dbReference type="GO" id="GO:0005886">
    <property type="term" value="C:plasma membrane"/>
    <property type="evidence" value="ECO:0007669"/>
    <property type="project" value="TreeGrafter"/>
</dbReference>
<dbReference type="STRING" id="48269.A0A183LNS2"/>
<evidence type="ECO:0000256" key="1">
    <source>
        <dbReference type="ARBA" id="ARBA00004141"/>
    </source>
</evidence>
<sequence>MQISRITIITTIPICVTPARSRALNQPCVLLDFYDAHDVWHFLSSISMFFSFMVNCLDQYLMFFYTVVIFL</sequence>
<accession>A0A183LNS2</accession>
<proteinExistence type="inferred from homology"/>
<keyword evidence="4" id="KW-0732">Signal</keyword>
<dbReference type="GO" id="GO:0005764">
    <property type="term" value="C:lysosome"/>
    <property type="evidence" value="ECO:0007669"/>
    <property type="project" value="TreeGrafter"/>
</dbReference>
<keyword evidence="6" id="KW-0472">Membrane</keyword>
<evidence type="ECO:0000256" key="2">
    <source>
        <dbReference type="ARBA" id="ARBA00006618"/>
    </source>
</evidence>
<dbReference type="InterPro" id="IPR025958">
    <property type="entry name" value="SID1_TM_fam"/>
</dbReference>
<dbReference type="Proteomes" id="UP000277204">
    <property type="component" value="Unassembled WGS sequence"/>
</dbReference>
<organism evidence="8 9">
    <name type="scientific">Schistosoma margrebowiei</name>
    <dbReference type="NCBI Taxonomy" id="48269"/>
    <lineage>
        <taxon>Eukaryota</taxon>
        <taxon>Metazoa</taxon>
        <taxon>Spiralia</taxon>
        <taxon>Lophotrochozoa</taxon>
        <taxon>Platyhelminthes</taxon>
        <taxon>Trematoda</taxon>
        <taxon>Digenea</taxon>
        <taxon>Strigeidida</taxon>
        <taxon>Schistosomatoidea</taxon>
        <taxon>Schistosomatidae</taxon>
        <taxon>Schistosoma</taxon>
    </lineage>
</organism>
<evidence type="ECO:0000313" key="8">
    <source>
        <dbReference type="EMBL" id="VDO66151.1"/>
    </source>
</evidence>
<name>A0A183LNS2_9TREM</name>
<dbReference type="EMBL" id="UZAI01001884">
    <property type="protein sequence ID" value="VDO66151.1"/>
    <property type="molecule type" value="Genomic_DNA"/>
</dbReference>
<evidence type="ECO:0000313" key="9">
    <source>
        <dbReference type="Proteomes" id="UP000277204"/>
    </source>
</evidence>
<keyword evidence="5" id="KW-1133">Transmembrane helix</keyword>
<gene>
    <name evidence="8" type="ORF">SMRZ_LOCUS5447</name>
</gene>
<dbReference type="AlphaFoldDB" id="A0A183LNS2"/>
<dbReference type="PANTHER" id="PTHR12185">
    <property type="entry name" value="SID1 TRANSMEMBRANE FAMILY MEMEBER"/>
    <property type="match status" value="1"/>
</dbReference>
<evidence type="ECO:0000256" key="5">
    <source>
        <dbReference type="ARBA" id="ARBA00022989"/>
    </source>
</evidence>
<dbReference type="Pfam" id="PF13965">
    <property type="entry name" value="SID-1_RNA_chan"/>
    <property type="match status" value="1"/>
</dbReference>
<reference evidence="8 9" key="1">
    <citation type="submission" date="2018-11" db="EMBL/GenBank/DDBJ databases">
        <authorList>
            <consortium name="Pathogen Informatics"/>
        </authorList>
    </citation>
    <scope>NUCLEOTIDE SEQUENCE [LARGE SCALE GENOMIC DNA]</scope>
    <source>
        <strain evidence="8 9">Zambia</strain>
    </source>
</reference>
<evidence type="ECO:0000256" key="7">
    <source>
        <dbReference type="ARBA" id="ARBA00023180"/>
    </source>
</evidence>
<dbReference type="GO" id="GO:0003725">
    <property type="term" value="F:double-stranded RNA binding"/>
    <property type="evidence" value="ECO:0007669"/>
    <property type="project" value="TreeGrafter"/>
</dbReference>
<keyword evidence="3" id="KW-0812">Transmembrane</keyword>
<dbReference type="PANTHER" id="PTHR12185:SF14">
    <property type="entry name" value="CHOLESTEROL UPTAKE PROTEIN 1"/>
    <property type="match status" value="1"/>
</dbReference>
<evidence type="ECO:0000256" key="3">
    <source>
        <dbReference type="ARBA" id="ARBA00022692"/>
    </source>
</evidence>
<comment type="subcellular location">
    <subcellularLocation>
        <location evidence="1">Membrane</location>
        <topology evidence="1">Multi-pass membrane protein</topology>
    </subcellularLocation>
</comment>
<dbReference type="GO" id="GO:0051033">
    <property type="term" value="F:RNA transmembrane transporter activity"/>
    <property type="evidence" value="ECO:0007669"/>
    <property type="project" value="TreeGrafter"/>
</dbReference>
<protein>
    <submittedName>
        <fullName evidence="8">Uncharacterized protein</fullName>
    </submittedName>
</protein>
<comment type="similarity">
    <text evidence="2">Belongs to the SID1 family.</text>
</comment>
<evidence type="ECO:0000256" key="6">
    <source>
        <dbReference type="ARBA" id="ARBA00023136"/>
    </source>
</evidence>
<keyword evidence="7" id="KW-0325">Glycoprotein</keyword>